<dbReference type="EMBL" id="OFSQ01000038">
    <property type="protein sequence ID" value="SOY68182.1"/>
    <property type="molecule type" value="Genomic_DNA"/>
</dbReference>
<gene>
    <name evidence="3" type="ORF">CBM2587_B90618</name>
</gene>
<organism evidence="3">
    <name type="scientific">Cupriavidus taiwanensis</name>
    <dbReference type="NCBI Taxonomy" id="164546"/>
    <lineage>
        <taxon>Bacteria</taxon>
        <taxon>Pseudomonadati</taxon>
        <taxon>Pseudomonadota</taxon>
        <taxon>Betaproteobacteria</taxon>
        <taxon>Burkholderiales</taxon>
        <taxon>Burkholderiaceae</taxon>
        <taxon>Cupriavidus</taxon>
    </lineage>
</organism>
<keyword evidence="1" id="KW-0812">Transmembrane</keyword>
<evidence type="ECO:0000256" key="1">
    <source>
        <dbReference type="SAM" id="Phobius"/>
    </source>
</evidence>
<comment type="caution">
    <text evidence="3">The sequence shown here is derived from an EMBL/GenBank/DDBJ whole genome shotgun (WGS) entry which is preliminary data.</text>
</comment>
<dbReference type="AlphaFoldDB" id="A0A375CE80"/>
<feature type="transmembrane region" description="Helical" evidence="1">
    <location>
        <begin position="199"/>
        <end position="218"/>
    </location>
</feature>
<dbReference type="PANTHER" id="PTHR12879:SF8">
    <property type="entry name" value="SPHINGOLIPID DELTA(4)-DESATURASE DES1"/>
    <property type="match status" value="1"/>
</dbReference>
<proteinExistence type="predicted"/>
<dbReference type="OrthoDB" id="9800167at2"/>
<evidence type="ECO:0000259" key="2">
    <source>
        <dbReference type="Pfam" id="PF00487"/>
    </source>
</evidence>
<protein>
    <submittedName>
        <fullName evidence="3">Fatty acid desaturase</fullName>
    </submittedName>
</protein>
<dbReference type="Proteomes" id="UP000256780">
    <property type="component" value="Chromosome CBM2587_b"/>
</dbReference>
<dbReference type="GO" id="GO:0016020">
    <property type="term" value="C:membrane"/>
    <property type="evidence" value="ECO:0007669"/>
    <property type="project" value="GOC"/>
</dbReference>
<reference evidence="3" key="1">
    <citation type="submission" date="2018-01" db="EMBL/GenBank/DDBJ databases">
        <authorList>
            <person name="Clerissi C."/>
        </authorList>
    </citation>
    <scope>NUCLEOTIDE SEQUENCE</scope>
    <source>
        <strain evidence="3">Cupriavidus sp. LMG 19464</strain>
    </source>
</reference>
<dbReference type="GO" id="GO:0042284">
    <property type="term" value="F:sphingolipid delta-4 desaturase activity"/>
    <property type="evidence" value="ECO:0007669"/>
    <property type="project" value="TreeGrafter"/>
</dbReference>
<dbReference type="GO" id="GO:0046513">
    <property type="term" value="P:ceramide biosynthetic process"/>
    <property type="evidence" value="ECO:0007669"/>
    <property type="project" value="TreeGrafter"/>
</dbReference>
<keyword evidence="1" id="KW-0472">Membrane</keyword>
<keyword evidence="1" id="KW-1133">Transmembrane helix</keyword>
<dbReference type="PANTHER" id="PTHR12879">
    <property type="entry name" value="SPHINGOLIPID DELTA 4 DESATURASE/C-4 HYDROXYLASE PROTEIN DES2"/>
    <property type="match status" value="1"/>
</dbReference>
<evidence type="ECO:0000313" key="3">
    <source>
        <dbReference type="EMBL" id="SOY68182.1"/>
    </source>
</evidence>
<sequence>MHAAPAPDHDSAERRVNLTRYLSPDEIAQVRARSTWRGIGMIAHCWATIAAMMALVAMFPNPLTIVLAIMVIGSRQLGLAILMHEGAHGGLAVDGKLNLWLSQWLCAYPVGAETLAYRRYHLQHHAHAQTERDPDLPLSAPFPTTRASLRRKLLRDLSGRTGLKQRLAQLRGAAGTAGTAGMPVGERRATFLARLGRPLLVNAIMLAALAAAGFWWLYPLLWLLPLLTWFQAVTRIRNIAEHSVLPAGDAWRVARTTRAGWIERALLAPYWVNYHAEHHMMASVPCYRLARLHQLLQAKGLDARLEIKPGYLAMLRVAAPQR</sequence>
<dbReference type="InterPro" id="IPR005804">
    <property type="entry name" value="FA_desaturase_dom"/>
</dbReference>
<name>A0A375CE80_9BURK</name>
<dbReference type="RefSeq" id="WP_116359419.1">
    <property type="nucleotide sequence ID" value="NZ_LT976854.1"/>
</dbReference>
<dbReference type="CDD" id="cd03510">
    <property type="entry name" value="Rhizobitoxine-FADS-like"/>
    <property type="match status" value="1"/>
</dbReference>
<dbReference type="Pfam" id="PF00487">
    <property type="entry name" value="FA_desaturase"/>
    <property type="match status" value="1"/>
</dbReference>
<accession>A0A375CE80</accession>
<feature type="domain" description="Fatty acid desaturase" evidence="2">
    <location>
        <begin position="62"/>
        <end position="301"/>
    </location>
</feature>